<accession>A0ABQ9FE75</accession>
<protein>
    <submittedName>
        <fullName evidence="2">Uncharacterized protein</fullName>
    </submittedName>
</protein>
<proteinExistence type="predicted"/>
<dbReference type="PROSITE" id="PS50143">
    <property type="entry name" value="BIR_REPEAT_2"/>
    <property type="match status" value="1"/>
</dbReference>
<dbReference type="InterPro" id="IPR001370">
    <property type="entry name" value="BIR_rpt"/>
</dbReference>
<sequence>MLPDGNSSRLHDSDLEDDAAPQDSRSSSLHDREADRTLCYQCGGALVEWEPDDVPAPEHDHWFPECLLAVERKIGRIL</sequence>
<evidence type="ECO:0000313" key="3">
    <source>
        <dbReference type="Proteomes" id="UP001217089"/>
    </source>
</evidence>
<comment type="caution">
    <text evidence="2">The sequence shown here is derived from an EMBL/GenBank/DDBJ whole genome shotgun (WGS) entry which is preliminary data.</text>
</comment>
<name>A0ABQ9FE75_TEGGR</name>
<reference evidence="2 3" key="1">
    <citation type="submission" date="2022-12" db="EMBL/GenBank/DDBJ databases">
        <title>Chromosome-level genome of Tegillarca granosa.</title>
        <authorList>
            <person name="Kim J."/>
        </authorList>
    </citation>
    <scope>NUCLEOTIDE SEQUENCE [LARGE SCALE GENOMIC DNA]</scope>
    <source>
        <strain evidence="2">Teg-2019</strain>
        <tissue evidence="2">Adductor muscle</tissue>
    </source>
</reference>
<dbReference type="SUPFAM" id="SSF57924">
    <property type="entry name" value="Inhibitor of apoptosis (IAP) repeat"/>
    <property type="match status" value="1"/>
</dbReference>
<dbReference type="Gene3D" id="1.10.1170.10">
    <property type="entry name" value="Inhibitor Of Apoptosis Protein (2mihbC-IAP-1), Chain A"/>
    <property type="match status" value="1"/>
</dbReference>
<feature type="region of interest" description="Disordered" evidence="1">
    <location>
        <begin position="1"/>
        <end position="32"/>
    </location>
</feature>
<dbReference type="Proteomes" id="UP001217089">
    <property type="component" value="Unassembled WGS sequence"/>
</dbReference>
<dbReference type="EMBL" id="JARBDR010000337">
    <property type="protein sequence ID" value="KAJ8315633.1"/>
    <property type="molecule type" value="Genomic_DNA"/>
</dbReference>
<evidence type="ECO:0000256" key="1">
    <source>
        <dbReference type="SAM" id="MobiDB-lite"/>
    </source>
</evidence>
<dbReference type="Pfam" id="PF00653">
    <property type="entry name" value="BIR"/>
    <property type="match status" value="1"/>
</dbReference>
<evidence type="ECO:0000313" key="2">
    <source>
        <dbReference type="EMBL" id="KAJ8315633.1"/>
    </source>
</evidence>
<organism evidence="2 3">
    <name type="scientific">Tegillarca granosa</name>
    <name type="common">Malaysian cockle</name>
    <name type="synonym">Anadara granosa</name>
    <dbReference type="NCBI Taxonomy" id="220873"/>
    <lineage>
        <taxon>Eukaryota</taxon>
        <taxon>Metazoa</taxon>
        <taxon>Spiralia</taxon>
        <taxon>Lophotrochozoa</taxon>
        <taxon>Mollusca</taxon>
        <taxon>Bivalvia</taxon>
        <taxon>Autobranchia</taxon>
        <taxon>Pteriomorphia</taxon>
        <taxon>Arcoida</taxon>
        <taxon>Arcoidea</taxon>
        <taxon>Arcidae</taxon>
        <taxon>Tegillarca</taxon>
    </lineage>
</organism>
<gene>
    <name evidence="2" type="ORF">KUTeg_007783</name>
</gene>
<keyword evidence="3" id="KW-1185">Reference proteome</keyword>